<evidence type="ECO:0000313" key="3">
    <source>
        <dbReference type="EMBL" id="GMS82140.1"/>
    </source>
</evidence>
<gene>
    <name evidence="3" type="ORF">PENTCL1PPCAC_4315</name>
</gene>
<dbReference type="PROSITE" id="PS50026">
    <property type="entry name" value="EGF_3"/>
    <property type="match status" value="2"/>
</dbReference>
<proteinExistence type="predicted"/>
<feature type="domain" description="EGF-like" evidence="2">
    <location>
        <begin position="20"/>
        <end position="57"/>
    </location>
</feature>
<comment type="caution">
    <text evidence="1">Lacks conserved residue(s) required for the propagation of feature annotation.</text>
</comment>
<dbReference type="PROSITE" id="PS01186">
    <property type="entry name" value="EGF_2"/>
    <property type="match status" value="2"/>
</dbReference>
<dbReference type="Proteomes" id="UP001432027">
    <property type="component" value="Unassembled WGS sequence"/>
</dbReference>
<evidence type="ECO:0000256" key="1">
    <source>
        <dbReference type="PROSITE-ProRule" id="PRU00076"/>
    </source>
</evidence>
<dbReference type="EMBL" id="BTSX01000001">
    <property type="protein sequence ID" value="GMS82140.1"/>
    <property type="molecule type" value="Genomic_DNA"/>
</dbReference>
<feature type="domain" description="EGF-like" evidence="2">
    <location>
        <begin position="69"/>
        <end position="106"/>
    </location>
</feature>
<name>A0AAV5SPZ4_9BILA</name>
<feature type="non-terminal residue" evidence="3">
    <location>
        <position position="1"/>
    </location>
</feature>
<evidence type="ECO:0000259" key="2">
    <source>
        <dbReference type="PROSITE" id="PS50026"/>
    </source>
</evidence>
<dbReference type="SUPFAM" id="SSF57196">
    <property type="entry name" value="EGF/Laminin"/>
    <property type="match status" value="2"/>
</dbReference>
<keyword evidence="1" id="KW-0245">EGF-like domain</keyword>
<organism evidence="3 4">
    <name type="scientific">Pristionchus entomophagus</name>
    <dbReference type="NCBI Taxonomy" id="358040"/>
    <lineage>
        <taxon>Eukaryota</taxon>
        <taxon>Metazoa</taxon>
        <taxon>Ecdysozoa</taxon>
        <taxon>Nematoda</taxon>
        <taxon>Chromadorea</taxon>
        <taxon>Rhabditida</taxon>
        <taxon>Rhabditina</taxon>
        <taxon>Diplogasteromorpha</taxon>
        <taxon>Diplogasteroidea</taxon>
        <taxon>Neodiplogasteridae</taxon>
        <taxon>Pristionchus</taxon>
    </lineage>
</organism>
<sequence length="110" mass="11236">PGFAGARCQIKEKNALEQSLETPCDNAISCNGNGVCSGTLEASSCLCLSGFIGARCQISVKGALKQSLADAPCDNKVACSGHGVCSGTASDYECTCLPGFMGARCQWMGC</sequence>
<accession>A0AAV5SPZ4</accession>
<dbReference type="Gene3D" id="2.10.25.10">
    <property type="entry name" value="Laminin"/>
    <property type="match status" value="2"/>
</dbReference>
<protein>
    <recommendedName>
        <fullName evidence="2">EGF-like domain-containing protein</fullName>
    </recommendedName>
</protein>
<dbReference type="SMART" id="SM00181">
    <property type="entry name" value="EGF"/>
    <property type="match status" value="2"/>
</dbReference>
<keyword evidence="4" id="KW-1185">Reference proteome</keyword>
<feature type="disulfide bond" evidence="1">
    <location>
        <begin position="96"/>
        <end position="105"/>
    </location>
</feature>
<keyword evidence="1" id="KW-1015">Disulfide bond</keyword>
<comment type="caution">
    <text evidence="3">The sequence shown here is derived from an EMBL/GenBank/DDBJ whole genome shotgun (WGS) entry which is preliminary data.</text>
</comment>
<feature type="non-terminal residue" evidence="3">
    <location>
        <position position="110"/>
    </location>
</feature>
<dbReference type="AlphaFoldDB" id="A0AAV5SPZ4"/>
<dbReference type="CDD" id="cd00054">
    <property type="entry name" value="EGF_CA"/>
    <property type="match status" value="1"/>
</dbReference>
<dbReference type="PROSITE" id="PS00022">
    <property type="entry name" value="EGF_1"/>
    <property type="match status" value="2"/>
</dbReference>
<evidence type="ECO:0000313" key="4">
    <source>
        <dbReference type="Proteomes" id="UP001432027"/>
    </source>
</evidence>
<feature type="disulfide bond" evidence="1">
    <location>
        <begin position="47"/>
        <end position="56"/>
    </location>
</feature>
<reference evidence="3" key="1">
    <citation type="submission" date="2023-10" db="EMBL/GenBank/DDBJ databases">
        <title>Genome assembly of Pristionchus species.</title>
        <authorList>
            <person name="Yoshida K."/>
            <person name="Sommer R.J."/>
        </authorList>
    </citation>
    <scope>NUCLEOTIDE SEQUENCE</scope>
    <source>
        <strain evidence="3">RS0144</strain>
    </source>
</reference>
<dbReference type="InterPro" id="IPR000742">
    <property type="entry name" value="EGF"/>
</dbReference>